<feature type="compositionally biased region" description="Basic residues" evidence="7">
    <location>
        <begin position="1360"/>
        <end position="1369"/>
    </location>
</feature>
<feature type="region of interest" description="Disordered" evidence="7">
    <location>
        <begin position="983"/>
        <end position="1004"/>
    </location>
</feature>
<evidence type="ECO:0000256" key="7">
    <source>
        <dbReference type="SAM" id="MobiDB-lite"/>
    </source>
</evidence>
<dbReference type="PROSITE" id="PS00108">
    <property type="entry name" value="PROTEIN_KINASE_ST"/>
    <property type="match status" value="1"/>
</dbReference>
<feature type="region of interest" description="Disordered" evidence="7">
    <location>
        <begin position="537"/>
        <end position="608"/>
    </location>
</feature>
<evidence type="ECO:0000313" key="9">
    <source>
        <dbReference type="EMBL" id="ADF43189.1"/>
    </source>
</evidence>
<feature type="region of interest" description="Disordered" evidence="7">
    <location>
        <begin position="770"/>
        <end position="802"/>
    </location>
</feature>
<proteinExistence type="predicted"/>
<feature type="region of interest" description="Disordered" evidence="7">
    <location>
        <begin position="697"/>
        <end position="749"/>
    </location>
</feature>
<feature type="region of interest" description="Disordered" evidence="7">
    <location>
        <begin position="1121"/>
        <end position="1190"/>
    </location>
</feature>
<gene>
    <name evidence="9" type="primary">PKY1m</name>
</gene>
<dbReference type="PANTHER" id="PTHR44329">
    <property type="entry name" value="SERINE/THREONINE-PROTEIN KINASE TNNI3K-RELATED"/>
    <property type="match status" value="1"/>
</dbReference>
<feature type="region of interest" description="Disordered" evidence="7">
    <location>
        <begin position="173"/>
        <end position="249"/>
    </location>
</feature>
<feature type="region of interest" description="Disordered" evidence="7">
    <location>
        <begin position="1615"/>
        <end position="1641"/>
    </location>
</feature>
<feature type="region of interest" description="Disordered" evidence="7">
    <location>
        <begin position="31"/>
        <end position="53"/>
    </location>
</feature>
<feature type="compositionally biased region" description="Basic residues" evidence="7">
    <location>
        <begin position="593"/>
        <end position="602"/>
    </location>
</feature>
<name>D5LB09_CHLRE</name>
<keyword evidence="4" id="KW-0418">Kinase</keyword>
<dbReference type="Gene3D" id="1.10.510.10">
    <property type="entry name" value="Transferase(Phosphotransferase) domain 1"/>
    <property type="match status" value="1"/>
</dbReference>
<evidence type="ECO:0000256" key="5">
    <source>
        <dbReference type="ARBA" id="ARBA00022840"/>
    </source>
</evidence>
<feature type="compositionally biased region" description="Gly residues" evidence="7">
    <location>
        <begin position="2124"/>
        <end position="2136"/>
    </location>
</feature>
<feature type="compositionally biased region" description="Low complexity" evidence="7">
    <location>
        <begin position="718"/>
        <end position="749"/>
    </location>
</feature>
<feature type="region of interest" description="Disordered" evidence="7">
    <location>
        <begin position="89"/>
        <end position="119"/>
    </location>
</feature>
<dbReference type="ExpressionAtlas" id="D5LB09">
    <property type="expression patterns" value="baseline and differential"/>
</dbReference>
<dbReference type="Pfam" id="PF07714">
    <property type="entry name" value="PK_Tyr_Ser-Thr"/>
    <property type="match status" value="1"/>
</dbReference>
<feature type="compositionally biased region" description="Gly residues" evidence="7">
    <location>
        <begin position="938"/>
        <end position="957"/>
    </location>
</feature>
<dbReference type="GO" id="GO:0004674">
    <property type="term" value="F:protein serine/threonine kinase activity"/>
    <property type="evidence" value="ECO:0007669"/>
    <property type="project" value="UniProtKB-KW"/>
</dbReference>
<feature type="binding site" evidence="6">
    <location>
        <position position="1774"/>
    </location>
    <ligand>
        <name>ATP</name>
        <dbReference type="ChEBI" id="CHEBI:30616"/>
    </ligand>
</feature>
<feature type="region of interest" description="Disordered" evidence="7">
    <location>
        <begin position="1353"/>
        <end position="1402"/>
    </location>
</feature>
<dbReference type="InterPro" id="IPR017441">
    <property type="entry name" value="Protein_kinase_ATP_BS"/>
</dbReference>
<feature type="domain" description="Protein kinase" evidence="8">
    <location>
        <begin position="1747"/>
        <end position="2050"/>
    </location>
</feature>
<feature type="region of interest" description="Disordered" evidence="7">
    <location>
        <begin position="917"/>
        <end position="957"/>
    </location>
</feature>
<keyword evidence="1" id="KW-0723">Serine/threonine-protein kinase</keyword>
<feature type="compositionally biased region" description="Gly residues" evidence="7">
    <location>
        <begin position="2094"/>
        <end position="2105"/>
    </location>
</feature>
<dbReference type="InterPro" id="IPR011009">
    <property type="entry name" value="Kinase-like_dom_sf"/>
</dbReference>
<feature type="compositionally biased region" description="Low complexity" evidence="7">
    <location>
        <begin position="1139"/>
        <end position="1160"/>
    </location>
</feature>
<feature type="compositionally biased region" description="Low complexity" evidence="7">
    <location>
        <begin position="1511"/>
        <end position="1521"/>
    </location>
</feature>
<evidence type="ECO:0000259" key="8">
    <source>
        <dbReference type="PROSITE" id="PS50011"/>
    </source>
</evidence>
<feature type="compositionally biased region" description="Low complexity" evidence="7">
    <location>
        <begin position="697"/>
        <end position="710"/>
    </location>
</feature>
<feature type="compositionally biased region" description="Polar residues" evidence="7">
    <location>
        <begin position="1121"/>
        <end position="1131"/>
    </location>
</feature>
<feature type="region of interest" description="Disordered" evidence="7">
    <location>
        <begin position="2054"/>
        <end position="2165"/>
    </location>
</feature>
<protein>
    <submittedName>
        <fullName evidence="9">PKY1m</fullName>
    </submittedName>
</protein>
<dbReference type="PROSITE" id="PS00107">
    <property type="entry name" value="PROTEIN_KINASE_ATP"/>
    <property type="match status" value="1"/>
</dbReference>
<dbReference type="Gene3D" id="3.30.200.20">
    <property type="entry name" value="Phosphorylase Kinase, domain 1"/>
    <property type="match status" value="1"/>
</dbReference>
<sequence length="2245" mass="224490">MMNVTSVQSCTVGCQTDDELLVWLFTGGSTTPSAPADDMRDGDHRLQQRSRTFSELSPQRSLALVELAVSGAGAPLVLPPAHADKLLPLSGGGGGVNGTGPRVEVPSPYSEDSAEEDESVRRLRTLRSMRRHHPELAASLDRFATVLLRQAAAAGAGTATAAAGVGLRPLAPHGSGRLLQEPRRAPDGSAALETSAAPAHAEGQPTKAAAGVSDVRRRRGDPVRRTQSYSSLEAMAQQRDHKSHAGGAAAASPLLRTVLENGSMHGSGSLAAAEELRQAPAERGTAVAALTRPPAAATRTPTGTPEMMQAVGSAYAVPGPAGPACSAPTTGPPSFEVMFLDAEAAAAEATSSGALAAAGGSAGAGGGNGLDSSGSRRWSITSGGSAITITGALNSGRVASCRSSTDVLRAEMHGPGSAKRRGTEGVNATRSSAALAFGGIRSGPGGSGEGSAIGFVVAARGSSGSGRVAAVGPALELALGSSDAACAAHMDPAQYRQRCAAAARGGAGMSGRQSEASGGASELALTWQAIMGARRCNGSVQRSRSAGEARFRPAGVGRRSGAGSAGDDGSGRGEAEERQQQQQQQQQQQRHQVLQHHHHWHCSRQQLPHQEHRRAALVQAWQAVLAETGLPSGRHAAGSGRIAPHPLSASGELAACGVASRASTGSGFVRRDSGAGQHQEPSLAELAGLDAEALAPAGPTAPALLPSAPGGSRGEVGTGSTLSLSGDGGDPDSTTPSGSDSPAAAELRGSGAAAGAAAYKAVHGARATPATRTNAGGAHAAAHTAAGSSHEADDRSARLSKSLSERSLARVVTTTTTGSTSHYRRVSRTKSRFALLQQAEPGEGGADALSRHPVHRLVRNSSGGSLGSRQLADVKEEDDELMAAEEAAALAAAATARASADGRRPSADDLSAVVELARRSRSSNAGRDSTSTNSGINSAGGAGAGGGRASSSGSGGMLKLGNLSSPGCLECEQLQPVPEQLESAGGSGRFGTGPRLSARGAGRSGRVSGADNGLDAAALAGAVHDGEDHCAGSPVVGVSAAGTRRRSAWRSASELSLAGLRFSGGPGPRVSTASRDAEDLALELSRMSAESAASAAARAALLAADGSAGGVVSSGALVVRGQSTGSNGSVGSQKRRAAQARACRSSQSGRRPVVAAAAAASESGRPRLGDDSMSGRDPATNPDSLVPNGSVRVASVSAGVGGSIEGDDGNVDPRRAAAAAAAADAAAGELGMLESSDSDQELLEVLAAETRAKNARDAAASPLARIRQNAGVPGKVASFRFAAPIVPPAGGSANSTSAGGAVSNANNAGSGSASPFQTAGAGGHSGEAAATGAVDDIPIPPLAAPVVPERELVAAEHQRQHQHHSHRDLHTHSGGGSTTSNAAAAAASTAAPSASQLGATGTAPAPLSAVNLHEHTRRWDAAAPASNPAAIVAQLTSPSPSQSGPIDPLSEPEGAGMSGCALASAAALLQSALESTAGVANAHAGGGEAGRGGTGAGAVGAGDASHAGAGNNAAGGAAAQGSPPHGRNSQTPIPKALVVARLSMPLAPYGNSDTTALVAAAVAGGGSGALARGLSRQASATTVGGVSVSASSDGHQSQGPDLGLAYLPPSTCYSQTGMGAGTGDDSTASRSIEQPPTNATYISNLSRTPSHMAHSVTTIFGGTQVGGGGGPARSIIACVNSGGGGGMYGGGGGRGGLPSMVRGQSKLGGGAGGGGMSGGDTVEAEVEEAVLANRRLQDERAVLMDEINIDKILGFGSMGMVYHGRLYDTKVVIKLIEHGTGVLGKEKERGRLARVEACVSRMLLHPNIVLTYDACTGRLQPGRLAAKLGRGGGGMGGSSRGGGGRQRFMTVMVQEFCELGTLRDAINRRKHGLAGSGPESAALLYRVALDIANGMKHLAALRVIHADLKAENVLLQRADVTPDRPHGFVAKVADFGLAMVLPPGEDGLKQGIHGTVSHMPPEAMRDTVFSLATDVFSFGVVLWELYTGESPYRGMAPHEVVEAVCARGERPAWPDGVLPELSALAEDCWHTDPDYRPTFGEVVERLRGLLAPARGAPERCPSMLSGMTEESDELEAALRQQRRGAPAPSVRGPTSGGMAGIGGPSGVLTSRGTPSEAGSDMGFQVGGDTGASGQRGGAAASGIPTADSGNARGSGFDGADAGVPREAPRDPLGLLLWALCQFPAEEPVCLEDANGPDTVQWVMQASEVENMVLRSREEVGPSRSLHSMTASMAGAPPSVVIEQHP</sequence>
<organism evidence="9">
    <name type="scientific">Chlamydomonas reinhardtii</name>
    <name type="common">Chlamydomonas smithii</name>
    <dbReference type="NCBI Taxonomy" id="3055"/>
    <lineage>
        <taxon>Eukaryota</taxon>
        <taxon>Viridiplantae</taxon>
        <taxon>Chlorophyta</taxon>
        <taxon>core chlorophytes</taxon>
        <taxon>Chlorophyceae</taxon>
        <taxon>CS clade</taxon>
        <taxon>Chlamydomonadales</taxon>
        <taxon>Chlamydomonadaceae</taxon>
        <taxon>Chlamydomonas</taxon>
    </lineage>
</organism>
<keyword evidence="3 6" id="KW-0547">Nucleotide-binding</keyword>
<feature type="region of interest" description="Disordered" evidence="7">
    <location>
        <begin position="1308"/>
        <end position="1341"/>
    </location>
</feature>
<dbReference type="GO" id="GO:0005524">
    <property type="term" value="F:ATP binding"/>
    <property type="evidence" value="ECO:0007669"/>
    <property type="project" value="UniProtKB-UniRule"/>
</dbReference>
<dbReference type="InterPro" id="IPR051681">
    <property type="entry name" value="Ser/Thr_Kinases-Pseudokinases"/>
</dbReference>
<dbReference type="PANTHER" id="PTHR44329:SF214">
    <property type="entry name" value="PROTEIN KINASE DOMAIN-CONTAINING PROTEIN"/>
    <property type="match status" value="1"/>
</dbReference>
<feature type="compositionally biased region" description="Polar residues" evidence="7">
    <location>
        <begin position="1624"/>
        <end position="1641"/>
    </location>
</feature>
<feature type="region of interest" description="Disordered" evidence="7">
    <location>
        <begin position="1435"/>
        <end position="1457"/>
    </location>
</feature>
<feature type="compositionally biased region" description="Basic and acidic residues" evidence="7">
    <location>
        <begin position="37"/>
        <end position="46"/>
    </location>
</feature>
<dbReference type="SMART" id="SM00220">
    <property type="entry name" value="S_TKc"/>
    <property type="match status" value="1"/>
</dbReference>
<feature type="compositionally biased region" description="Gly residues" evidence="7">
    <location>
        <begin position="558"/>
        <end position="568"/>
    </location>
</feature>
<reference evidence="9" key="1">
    <citation type="journal article" date="2010" name="Science">
        <title>Evolution of an expanded sex-determining locus in Volvox.</title>
        <authorList>
            <person name="Ferris P."/>
            <person name="Olson B.J."/>
            <person name="De Hoff P.L."/>
            <person name="Douglass S."/>
            <person name="Casero D."/>
            <person name="Prochnik S."/>
            <person name="Geng S."/>
            <person name="Rai R."/>
            <person name="Grimwood J."/>
            <person name="Schmutz J."/>
            <person name="Nishii I."/>
            <person name="Hamaji T."/>
            <person name="Nozaki H."/>
            <person name="Pellegrini M."/>
            <person name="Umen J.G."/>
        </authorList>
    </citation>
    <scope>NUCLEOTIDE SEQUENCE</scope>
    <source>
        <strain evidence="9">CC-2290</strain>
    </source>
</reference>
<evidence type="ECO:0000256" key="6">
    <source>
        <dbReference type="PROSITE-ProRule" id="PRU10141"/>
    </source>
</evidence>
<evidence type="ECO:0000256" key="1">
    <source>
        <dbReference type="ARBA" id="ARBA00022527"/>
    </source>
</evidence>
<keyword evidence="5 6" id="KW-0067">ATP-binding</keyword>
<feature type="compositionally biased region" description="Basic and acidic residues" evidence="7">
    <location>
        <begin position="1164"/>
        <end position="1174"/>
    </location>
</feature>
<evidence type="ECO:0000256" key="3">
    <source>
        <dbReference type="ARBA" id="ARBA00022741"/>
    </source>
</evidence>
<feature type="compositionally biased region" description="Low complexity" evidence="7">
    <location>
        <begin position="1378"/>
        <end position="1395"/>
    </location>
</feature>
<feature type="compositionally biased region" description="Low complexity" evidence="7">
    <location>
        <begin position="580"/>
        <end position="592"/>
    </location>
</feature>
<feature type="compositionally biased region" description="Low complexity" evidence="7">
    <location>
        <begin position="770"/>
        <end position="789"/>
    </location>
</feature>
<dbReference type="InterPro" id="IPR000719">
    <property type="entry name" value="Prot_kinase_dom"/>
</dbReference>
<feature type="compositionally biased region" description="Basic and acidic residues" evidence="7">
    <location>
        <begin position="790"/>
        <end position="802"/>
    </location>
</feature>
<dbReference type="InterPro" id="IPR008271">
    <property type="entry name" value="Ser/Thr_kinase_AS"/>
</dbReference>
<accession>D5LB09</accession>
<keyword evidence="2" id="KW-0808">Transferase</keyword>
<dbReference type="EMBL" id="GU814015">
    <property type="protein sequence ID" value="ADF43189.1"/>
    <property type="molecule type" value="Genomic_DNA"/>
</dbReference>
<reference evidence="9" key="2">
    <citation type="submission" date="2016-01" db="EMBL/GenBank/DDBJ databases">
        <authorList>
            <person name="McClelland M."/>
            <person name="Jain A."/>
            <person name="Saraogi P."/>
            <person name="Mendelson R."/>
            <person name="Westerman R."/>
            <person name="SanMiguel P."/>
            <person name="Csonka L."/>
        </authorList>
    </citation>
    <scope>NUCLEOTIDE SEQUENCE</scope>
    <source>
        <strain evidence="9">CC-2290</strain>
    </source>
</reference>
<dbReference type="InterPro" id="IPR001245">
    <property type="entry name" value="Ser-Thr/Tyr_kinase_cat_dom"/>
</dbReference>
<feature type="compositionally biased region" description="Low complexity" evidence="7">
    <location>
        <begin position="1326"/>
        <end position="1337"/>
    </location>
</feature>
<dbReference type="PROSITE" id="PS50011">
    <property type="entry name" value="PROTEIN_KINASE_DOM"/>
    <property type="match status" value="1"/>
</dbReference>
<feature type="region of interest" description="Disordered" evidence="7">
    <location>
        <begin position="1511"/>
        <end position="1531"/>
    </location>
</feature>
<dbReference type="SUPFAM" id="SSF56112">
    <property type="entry name" value="Protein kinase-like (PK-like)"/>
    <property type="match status" value="1"/>
</dbReference>
<evidence type="ECO:0000256" key="4">
    <source>
        <dbReference type="ARBA" id="ARBA00022777"/>
    </source>
</evidence>
<feature type="compositionally biased region" description="Basic and acidic residues" evidence="7">
    <location>
        <begin position="569"/>
        <end position="579"/>
    </location>
</feature>
<evidence type="ECO:0000256" key="2">
    <source>
        <dbReference type="ARBA" id="ARBA00022679"/>
    </source>
</evidence>
<feature type="compositionally biased region" description="Polar residues" evidence="7">
    <location>
        <begin position="1435"/>
        <end position="1444"/>
    </location>
</feature>